<dbReference type="Proteomes" id="UP000266673">
    <property type="component" value="Unassembled WGS sequence"/>
</dbReference>
<evidence type="ECO:0000313" key="3">
    <source>
        <dbReference type="Proteomes" id="UP000266673"/>
    </source>
</evidence>
<name>A0A397W7K8_9GLOM</name>
<gene>
    <name evidence="2" type="ORF">C2G38_2160944</name>
</gene>
<keyword evidence="3" id="KW-1185">Reference proteome</keyword>
<dbReference type="EMBL" id="QKWP01000103">
    <property type="protein sequence ID" value="RIB27316.1"/>
    <property type="molecule type" value="Genomic_DNA"/>
</dbReference>
<comment type="caution">
    <text evidence="2">The sequence shown here is derived from an EMBL/GenBank/DDBJ whole genome shotgun (WGS) entry which is preliminary data.</text>
</comment>
<dbReference type="AlphaFoldDB" id="A0A397W7K8"/>
<reference evidence="2 3" key="1">
    <citation type="submission" date="2018-06" db="EMBL/GenBank/DDBJ databases">
        <title>Comparative genomics reveals the genomic features of Rhizophagus irregularis, R. cerebriforme, R. diaphanum and Gigaspora rosea, and their symbiotic lifestyle signature.</title>
        <authorList>
            <person name="Morin E."/>
            <person name="San Clemente H."/>
            <person name="Chen E.C.H."/>
            <person name="De La Providencia I."/>
            <person name="Hainaut M."/>
            <person name="Kuo A."/>
            <person name="Kohler A."/>
            <person name="Murat C."/>
            <person name="Tang N."/>
            <person name="Roy S."/>
            <person name="Loubradou J."/>
            <person name="Henrissat B."/>
            <person name="Grigoriev I.V."/>
            <person name="Corradi N."/>
            <person name="Roux C."/>
            <person name="Martin F.M."/>
        </authorList>
    </citation>
    <scope>NUCLEOTIDE SEQUENCE [LARGE SCALE GENOMIC DNA]</scope>
    <source>
        <strain evidence="2 3">DAOM 194757</strain>
    </source>
</reference>
<feature type="region of interest" description="Disordered" evidence="1">
    <location>
        <begin position="18"/>
        <end position="62"/>
    </location>
</feature>
<feature type="compositionally biased region" description="Polar residues" evidence="1">
    <location>
        <begin position="43"/>
        <end position="62"/>
    </location>
</feature>
<sequence>MIKVVSSEKFQLSDEALTGNRKIVPQQKKRSIQTSKNKKPQKSTKSSLNKNDFVSNTKSTNESLMTPVERLEYEERMLLIEERKEKLRELRIANTIKEVNMDLNKNNSL</sequence>
<feature type="compositionally biased region" description="Basic residues" evidence="1">
    <location>
        <begin position="27"/>
        <end position="42"/>
    </location>
</feature>
<proteinExistence type="predicted"/>
<protein>
    <submittedName>
        <fullName evidence="2">Uncharacterized protein</fullName>
    </submittedName>
</protein>
<evidence type="ECO:0000256" key="1">
    <source>
        <dbReference type="SAM" id="MobiDB-lite"/>
    </source>
</evidence>
<organism evidence="2 3">
    <name type="scientific">Gigaspora rosea</name>
    <dbReference type="NCBI Taxonomy" id="44941"/>
    <lineage>
        <taxon>Eukaryota</taxon>
        <taxon>Fungi</taxon>
        <taxon>Fungi incertae sedis</taxon>
        <taxon>Mucoromycota</taxon>
        <taxon>Glomeromycotina</taxon>
        <taxon>Glomeromycetes</taxon>
        <taxon>Diversisporales</taxon>
        <taxon>Gigasporaceae</taxon>
        <taxon>Gigaspora</taxon>
    </lineage>
</organism>
<accession>A0A397W7K8</accession>
<evidence type="ECO:0000313" key="2">
    <source>
        <dbReference type="EMBL" id="RIB27316.1"/>
    </source>
</evidence>